<name>A0A167D0B4_9GAMM</name>
<dbReference type="OrthoDB" id="5749226at2"/>
<sequence>MVRSSAQNSYHFGFIEAYKAQHQGIETMALHNINIDVEQSLPNSPTFNMGAITPEFMQIIDVPLALGHHINEHEGMNSNQPIAVISYDIWPKYFNGSPMYSTNQLLLKG</sequence>
<proteinExistence type="predicted"/>
<comment type="caution">
    <text evidence="1">The sequence shown here is derived from an EMBL/GenBank/DDBJ whole genome shotgun (WGS) entry which is preliminary data.</text>
</comment>
<evidence type="ECO:0008006" key="3">
    <source>
        <dbReference type="Google" id="ProtNLM"/>
    </source>
</evidence>
<gene>
    <name evidence="1" type="ORF">N482_08345</name>
</gene>
<accession>A0A167D0B4</accession>
<organism evidence="1 2">
    <name type="scientific">Pseudoalteromonas luteoviolacea NCIMB 1942</name>
    <dbReference type="NCBI Taxonomy" id="1365253"/>
    <lineage>
        <taxon>Bacteria</taxon>
        <taxon>Pseudomonadati</taxon>
        <taxon>Pseudomonadota</taxon>
        <taxon>Gammaproteobacteria</taxon>
        <taxon>Alteromonadales</taxon>
        <taxon>Pseudoalteromonadaceae</taxon>
        <taxon>Pseudoalteromonas</taxon>
    </lineage>
</organism>
<reference evidence="1 2" key="1">
    <citation type="submission" date="2013-07" db="EMBL/GenBank/DDBJ databases">
        <title>Comparative Genomic and Metabolomic Analysis of Twelve Strains of Pseudoalteromonas luteoviolacea.</title>
        <authorList>
            <person name="Vynne N.G."/>
            <person name="Mansson M."/>
            <person name="Gram L."/>
        </authorList>
    </citation>
    <scope>NUCLEOTIDE SEQUENCE [LARGE SCALE GENOMIC DNA]</scope>
    <source>
        <strain evidence="1 2">NCIMB 1942</strain>
    </source>
</reference>
<dbReference type="PATRIC" id="fig|1365253.3.peg.1924"/>
<evidence type="ECO:0000313" key="2">
    <source>
        <dbReference type="Proteomes" id="UP000076587"/>
    </source>
</evidence>
<dbReference type="AlphaFoldDB" id="A0A167D0B4"/>
<dbReference type="Proteomes" id="UP000076587">
    <property type="component" value="Unassembled WGS sequence"/>
</dbReference>
<dbReference type="EMBL" id="AUXT01000147">
    <property type="protein sequence ID" value="KZN48268.1"/>
    <property type="molecule type" value="Genomic_DNA"/>
</dbReference>
<dbReference type="RefSeq" id="WP_063376678.1">
    <property type="nucleotide sequence ID" value="NZ_AUXT01000147.1"/>
</dbReference>
<evidence type="ECO:0000313" key="1">
    <source>
        <dbReference type="EMBL" id="KZN48268.1"/>
    </source>
</evidence>
<protein>
    <recommendedName>
        <fullName evidence="3">MacB-like periplasmic core domain-containing protein</fullName>
    </recommendedName>
</protein>